<evidence type="ECO:0000256" key="2">
    <source>
        <dbReference type="SAM" id="SignalP"/>
    </source>
</evidence>
<proteinExistence type="predicted"/>
<name>F7VD89_9PROT</name>
<evidence type="ECO:0000256" key="1">
    <source>
        <dbReference type="SAM" id="MobiDB-lite"/>
    </source>
</evidence>
<gene>
    <name evidence="3" type="ORF">ATPR_1338</name>
</gene>
<reference evidence="3 4" key="1">
    <citation type="journal article" date="2011" name="Biochem. Biophys. Res. Commun.">
        <title>Increased number of Arginine-based salt bridges contributes to the thermotolerance of thermotolerant acetic acid bacteria, Acetobacter tropicalis SKU1100.</title>
        <authorList>
            <person name="Matsutani M."/>
            <person name="Hirakawa H."/>
            <person name="Nishikura M."/>
            <person name="Soemphol W."/>
            <person name="Ali I.A.I."/>
            <person name="Yakushi T."/>
            <person name="Matsushita K."/>
        </authorList>
    </citation>
    <scope>NUCLEOTIDE SEQUENCE [LARGE SCALE GENOMIC DNA]</scope>
    <source>
        <strain evidence="3 4">NBRC 101654</strain>
    </source>
</reference>
<accession>F7VD89</accession>
<evidence type="ECO:0000313" key="3">
    <source>
        <dbReference type="EMBL" id="GAA08334.1"/>
    </source>
</evidence>
<feature type="compositionally biased region" description="Basic and acidic residues" evidence="1">
    <location>
        <begin position="23"/>
        <end position="47"/>
    </location>
</feature>
<sequence length="47" mass="5205">MVSCFMTWLTLPPSAQACSFMKGEAEPPDTREKEAGSVDKEKVQLDD</sequence>
<evidence type="ECO:0000313" key="4">
    <source>
        <dbReference type="Proteomes" id="UP000004319"/>
    </source>
</evidence>
<keyword evidence="2" id="KW-0732">Signal</keyword>
<organism evidence="3 4">
    <name type="scientific">Acetobacter tropicalis NBRC 101654</name>
    <dbReference type="NCBI Taxonomy" id="749388"/>
    <lineage>
        <taxon>Bacteria</taxon>
        <taxon>Pseudomonadati</taxon>
        <taxon>Pseudomonadota</taxon>
        <taxon>Alphaproteobacteria</taxon>
        <taxon>Acetobacterales</taxon>
        <taxon>Acetobacteraceae</taxon>
        <taxon>Acetobacter</taxon>
    </lineage>
</organism>
<comment type="caution">
    <text evidence="3">The sequence shown here is derived from an EMBL/GenBank/DDBJ whole genome shotgun (WGS) entry which is preliminary data.</text>
</comment>
<protein>
    <submittedName>
        <fullName evidence="3">Uncharacterized protein</fullName>
    </submittedName>
</protein>
<dbReference type="Proteomes" id="UP000004319">
    <property type="component" value="Unassembled WGS sequence"/>
</dbReference>
<dbReference type="AlphaFoldDB" id="F7VD89"/>
<dbReference type="EMBL" id="BABS01000030">
    <property type="protein sequence ID" value="GAA08334.1"/>
    <property type="molecule type" value="Genomic_DNA"/>
</dbReference>
<feature type="chain" id="PRO_5003363544" evidence="2">
    <location>
        <begin position="18"/>
        <end position="47"/>
    </location>
</feature>
<feature type="signal peptide" evidence="2">
    <location>
        <begin position="1"/>
        <end position="17"/>
    </location>
</feature>
<feature type="region of interest" description="Disordered" evidence="1">
    <location>
        <begin position="20"/>
        <end position="47"/>
    </location>
</feature>